<dbReference type="Proteomes" id="UP000827889">
    <property type="component" value="Chromosome 9"/>
</dbReference>
<protein>
    <submittedName>
        <fullName evidence="2">Uncharacterized protein LOC115742882</fullName>
    </submittedName>
</protein>
<keyword evidence="1" id="KW-1185">Reference proteome</keyword>
<dbReference type="PANTHER" id="PTHR35131">
    <property type="entry name" value="EXPRESSED PROTEIN"/>
    <property type="match status" value="1"/>
</dbReference>
<accession>A0A8B8PF06</accession>
<name>A0A8B8PF06_9MYRT</name>
<proteinExistence type="predicted"/>
<dbReference type="RefSeq" id="XP_030533264.1">
    <property type="nucleotide sequence ID" value="XM_030677404.1"/>
</dbReference>
<evidence type="ECO:0000313" key="2">
    <source>
        <dbReference type="RefSeq" id="XP_030533264.1"/>
    </source>
</evidence>
<gene>
    <name evidence="2" type="primary">LOC115742882</name>
</gene>
<evidence type="ECO:0000313" key="1">
    <source>
        <dbReference type="Proteomes" id="UP000827889"/>
    </source>
</evidence>
<organism evidence="1 2">
    <name type="scientific">Rhodamnia argentea</name>
    <dbReference type="NCBI Taxonomy" id="178133"/>
    <lineage>
        <taxon>Eukaryota</taxon>
        <taxon>Viridiplantae</taxon>
        <taxon>Streptophyta</taxon>
        <taxon>Embryophyta</taxon>
        <taxon>Tracheophyta</taxon>
        <taxon>Spermatophyta</taxon>
        <taxon>Magnoliopsida</taxon>
        <taxon>eudicotyledons</taxon>
        <taxon>Gunneridae</taxon>
        <taxon>Pentapetalae</taxon>
        <taxon>rosids</taxon>
        <taxon>malvids</taxon>
        <taxon>Myrtales</taxon>
        <taxon>Myrtaceae</taxon>
        <taxon>Myrtoideae</taxon>
        <taxon>Myrteae</taxon>
        <taxon>Australasian group</taxon>
        <taxon>Rhodamnia</taxon>
    </lineage>
</organism>
<dbReference type="GeneID" id="115742882"/>
<dbReference type="KEGG" id="rarg:115742882"/>
<dbReference type="PANTHER" id="PTHR35131:SF1">
    <property type="entry name" value="EXPRESSED PROTEIN"/>
    <property type="match status" value="1"/>
</dbReference>
<sequence>MAMVAPVAIGTRGTVGSLVRKEIEYFSKVCGTSSQVEEADSRRGYFRLGFRFLAASWRRKKRLVPRICSAVEVAERSYGVRNEVPGFNYRVLKDEL</sequence>
<dbReference type="AlphaFoldDB" id="A0A8B8PF06"/>
<reference evidence="2" key="1">
    <citation type="submission" date="2025-08" db="UniProtKB">
        <authorList>
            <consortium name="RefSeq"/>
        </authorList>
    </citation>
    <scope>IDENTIFICATION</scope>
    <source>
        <tissue evidence="2">Leaf</tissue>
    </source>
</reference>
<dbReference type="OrthoDB" id="783264at2759"/>